<accession>A0A2S5A4S6</accession>
<dbReference type="OrthoDB" id="883203at2"/>
<dbReference type="Gene3D" id="1.20.1260.10">
    <property type="match status" value="1"/>
</dbReference>
<proteinExistence type="predicted"/>
<sequence>MKTKNLVLFAAAAGFTLLSCNQKSEKKETTVDSAGYVTNTTVDTSTTEHAGSEIPDAGTSDMKDDDKFLAESYQDGIFEIEAAKLAQKNAASAEVKSLAKTIETDHTKANQQISELAIKNSITLTNTLTDKKQSKYNDLAALSGKDFDKKYVNEMVDCHDDAIDAFEKKSKNANSPEIQDFVVKTLPALTAHKAKADVLKAKF</sequence>
<name>A0A2S5A4S6_9SPHI</name>
<keyword evidence="4" id="KW-1185">Reference proteome</keyword>
<evidence type="ECO:0000313" key="3">
    <source>
        <dbReference type="EMBL" id="POY37312.1"/>
    </source>
</evidence>
<protein>
    <submittedName>
        <fullName evidence="3">DUF305 domain-containing protein</fullName>
    </submittedName>
</protein>
<dbReference type="PROSITE" id="PS51257">
    <property type="entry name" value="PROKAR_LIPOPROTEIN"/>
    <property type="match status" value="1"/>
</dbReference>
<dbReference type="Pfam" id="PF13628">
    <property type="entry name" value="DUF4142"/>
    <property type="match status" value="1"/>
</dbReference>
<feature type="region of interest" description="Disordered" evidence="1">
    <location>
        <begin position="42"/>
        <end position="61"/>
    </location>
</feature>
<dbReference type="AlphaFoldDB" id="A0A2S5A4S6"/>
<feature type="domain" description="DUF4142" evidence="2">
    <location>
        <begin position="64"/>
        <end position="197"/>
    </location>
</feature>
<evidence type="ECO:0000259" key="2">
    <source>
        <dbReference type="Pfam" id="PF13628"/>
    </source>
</evidence>
<gene>
    <name evidence="3" type="ORF">C3K47_05980</name>
</gene>
<comment type="caution">
    <text evidence="3">The sequence shown here is derived from an EMBL/GenBank/DDBJ whole genome shotgun (WGS) entry which is preliminary data.</text>
</comment>
<evidence type="ECO:0000256" key="1">
    <source>
        <dbReference type="SAM" id="MobiDB-lite"/>
    </source>
</evidence>
<dbReference type="RefSeq" id="WP_103788220.1">
    <property type="nucleotide sequence ID" value="NZ_PQVF01000004.1"/>
</dbReference>
<evidence type="ECO:0000313" key="4">
    <source>
        <dbReference type="Proteomes" id="UP000236893"/>
    </source>
</evidence>
<dbReference type="InterPro" id="IPR025419">
    <property type="entry name" value="DUF4142"/>
</dbReference>
<dbReference type="PANTHER" id="PTHR38593:SF1">
    <property type="entry name" value="BLR2558 PROTEIN"/>
    <property type="match status" value="1"/>
</dbReference>
<dbReference type="Proteomes" id="UP000236893">
    <property type="component" value="Unassembled WGS sequence"/>
</dbReference>
<dbReference type="EMBL" id="PQVF01000004">
    <property type="protein sequence ID" value="POY37312.1"/>
    <property type="molecule type" value="Genomic_DNA"/>
</dbReference>
<organism evidence="3 4">
    <name type="scientific">Solitalea longa</name>
    <dbReference type="NCBI Taxonomy" id="2079460"/>
    <lineage>
        <taxon>Bacteria</taxon>
        <taxon>Pseudomonadati</taxon>
        <taxon>Bacteroidota</taxon>
        <taxon>Sphingobacteriia</taxon>
        <taxon>Sphingobacteriales</taxon>
        <taxon>Sphingobacteriaceae</taxon>
        <taxon>Solitalea</taxon>
    </lineage>
</organism>
<dbReference type="InterPro" id="IPR012347">
    <property type="entry name" value="Ferritin-like"/>
</dbReference>
<reference evidence="3 4" key="1">
    <citation type="submission" date="2018-01" db="EMBL/GenBank/DDBJ databases">
        <authorList>
            <person name="Gaut B.S."/>
            <person name="Morton B.R."/>
            <person name="Clegg M.T."/>
            <person name="Duvall M.R."/>
        </authorList>
    </citation>
    <scope>NUCLEOTIDE SEQUENCE [LARGE SCALE GENOMIC DNA]</scope>
    <source>
        <strain evidence="3 4">HR-AV</strain>
    </source>
</reference>
<dbReference type="PANTHER" id="PTHR38593">
    <property type="entry name" value="BLR2558 PROTEIN"/>
    <property type="match status" value="1"/>
</dbReference>